<name>A0A5M9WMT6_PAEAM</name>
<comment type="caution">
    <text evidence="1">The sequence shown here is derived from an EMBL/GenBank/DDBJ whole genome shotgun (WGS) entry which is preliminary data.</text>
</comment>
<evidence type="ECO:0000313" key="2">
    <source>
        <dbReference type="Proteomes" id="UP000323664"/>
    </source>
</evidence>
<gene>
    <name evidence="1" type="ORF">EC604_03395</name>
</gene>
<reference evidence="1 2" key="1">
    <citation type="journal article" date="2019" name="J. Ind. Microbiol. Biotechnol.">
        <title>Paenibacillus amylolyticus 27C64 has a diverse set of carbohydrate-active enzymes and complete pectin deconstruction system.</title>
        <authorList>
            <person name="Keggi C."/>
            <person name="Doran-Peterson J."/>
        </authorList>
    </citation>
    <scope>NUCLEOTIDE SEQUENCE [LARGE SCALE GENOMIC DNA]</scope>
    <source>
        <strain evidence="1 2">27C64</strain>
    </source>
</reference>
<dbReference type="AlphaFoldDB" id="A0A5M9WMT6"/>
<dbReference type="Proteomes" id="UP000323664">
    <property type="component" value="Unassembled WGS sequence"/>
</dbReference>
<accession>A0A5M9WMT6</accession>
<dbReference type="OrthoDB" id="2665051at2"/>
<proteinExistence type="predicted"/>
<evidence type="ECO:0000313" key="1">
    <source>
        <dbReference type="EMBL" id="KAA8782890.1"/>
    </source>
</evidence>
<sequence>MEGHFYSRNEPAIPRVSEKQPEKCRGCCVGTWTGIVQFCIVPRCWKEKALEKVANTLVSNSVYIQDDVP</sequence>
<protein>
    <submittedName>
        <fullName evidence="1">Uncharacterized protein</fullName>
    </submittedName>
</protein>
<dbReference type="EMBL" id="RIAS01000001">
    <property type="protein sequence ID" value="KAA8782890.1"/>
    <property type="molecule type" value="Genomic_DNA"/>
</dbReference>
<organism evidence="1 2">
    <name type="scientific">Paenibacillus amylolyticus</name>
    <dbReference type="NCBI Taxonomy" id="1451"/>
    <lineage>
        <taxon>Bacteria</taxon>
        <taxon>Bacillati</taxon>
        <taxon>Bacillota</taxon>
        <taxon>Bacilli</taxon>
        <taxon>Bacillales</taxon>
        <taxon>Paenibacillaceae</taxon>
        <taxon>Paenibacillus</taxon>
    </lineage>
</organism>